<dbReference type="InterPro" id="IPR020846">
    <property type="entry name" value="MFS_dom"/>
</dbReference>
<feature type="transmembrane region" description="Helical" evidence="5">
    <location>
        <begin position="235"/>
        <end position="255"/>
    </location>
</feature>
<protein>
    <submittedName>
        <fullName evidence="7">MFS transporter</fullName>
    </submittedName>
</protein>
<evidence type="ECO:0000256" key="5">
    <source>
        <dbReference type="SAM" id="Phobius"/>
    </source>
</evidence>
<feature type="transmembrane region" description="Helical" evidence="5">
    <location>
        <begin position="349"/>
        <end position="374"/>
    </location>
</feature>
<feature type="transmembrane region" description="Helical" evidence="5">
    <location>
        <begin position="262"/>
        <end position="283"/>
    </location>
</feature>
<name>A0AAN1Y041_UNVUL</name>
<proteinExistence type="predicted"/>
<keyword evidence="8" id="KW-1185">Reference proteome</keyword>
<dbReference type="Pfam" id="PF07690">
    <property type="entry name" value="MFS_1"/>
    <property type="match status" value="1"/>
</dbReference>
<evidence type="ECO:0000256" key="3">
    <source>
        <dbReference type="ARBA" id="ARBA00022989"/>
    </source>
</evidence>
<feature type="transmembrane region" description="Helical" evidence="5">
    <location>
        <begin position="194"/>
        <end position="223"/>
    </location>
</feature>
<dbReference type="EMBL" id="AP025523">
    <property type="protein sequence ID" value="BDE08184.1"/>
    <property type="molecule type" value="Genomic_DNA"/>
</dbReference>
<dbReference type="PANTHER" id="PTHR43129:SF1">
    <property type="entry name" value="FOSMIDOMYCIN RESISTANCE PROTEIN"/>
    <property type="match status" value="1"/>
</dbReference>
<feature type="transmembrane region" description="Helical" evidence="5">
    <location>
        <begin position="155"/>
        <end position="173"/>
    </location>
</feature>
<dbReference type="InterPro" id="IPR005829">
    <property type="entry name" value="Sugar_transporter_CS"/>
</dbReference>
<dbReference type="InterPro" id="IPR011701">
    <property type="entry name" value="MFS"/>
</dbReference>
<dbReference type="GO" id="GO:0005886">
    <property type="term" value="C:plasma membrane"/>
    <property type="evidence" value="ECO:0007669"/>
    <property type="project" value="UniProtKB-SubCell"/>
</dbReference>
<evidence type="ECO:0000259" key="6">
    <source>
        <dbReference type="PROSITE" id="PS50850"/>
    </source>
</evidence>
<dbReference type="AlphaFoldDB" id="A0AAN1Y041"/>
<keyword evidence="4 5" id="KW-0472">Membrane</keyword>
<feature type="domain" description="Major facilitator superfamily (MFS) profile" evidence="6">
    <location>
        <begin position="1"/>
        <end position="377"/>
    </location>
</feature>
<organism evidence="7 8">
    <name type="scientific">Vulcanimicrobium alpinum</name>
    <dbReference type="NCBI Taxonomy" id="3016050"/>
    <lineage>
        <taxon>Bacteria</taxon>
        <taxon>Bacillati</taxon>
        <taxon>Vulcanimicrobiota</taxon>
        <taxon>Vulcanimicrobiia</taxon>
        <taxon>Vulcanimicrobiales</taxon>
        <taxon>Vulcanimicrobiaceae</taxon>
        <taxon>Vulcanimicrobium</taxon>
    </lineage>
</organism>
<evidence type="ECO:0000256" key="1">
    <source>
        <dbReference type="ARBA" id="ARBA00004651"/>
    </source>
</evidence>
<dbReference type="PROSITE" id="PS50850">
    <property type="entry name" value="MFS"/>
    <property type="match status" value="1"/>
</dbReference>
<dbReference type="SUPFAM" id="SSF103473">
    <property type="entry name" value="MFS general substrate transporter"/>
    <property type="match status" value="1"/>
</dbReference>
<dbReference type="Proteomes" id="UP001317532">
    <property type="component" value="Chromosome"/>
</dbReference>
<evidence type="ECO:0000256" key="2">
    <source>
        <dbReference type="ARBA" id="ARBA00022692"/>
    </source>
</evidence>
<evidence type="ECO:0000256" key="4">
    <source>
        <dbReference type="ARBA" id="ARBA00023136"/>
    </source>
</evidence>
<evidence type="ECO:0000313" key="7">
    <source>
        <dbReference type="EMBL" id="BDE08184.1"/>
    </source>
</evidence>
<dbReference type="InterPro" id="IPR036259">
    <property type="entry name" value="MFS_trans_sf"/>
</dbReference>
<feature type="transmembrane region" description="Helical" evidence="5">
    <location>
        <begin position="89"/>
        <end position="105"/>
    </location>
</feature>
<feature type="transmembrane region" description="Helical" evidence="5">
    <location>
        <begin position="289"/>
        <end position="310"/>
    </location>
</feature>
<comment type="subcellular location">
    <subcellularLocation>
        <location evidence="1">Cell membrane</location>
        <topology evidence="1">Multi-pass membrane protein</topology>
    </subcellularLocation>
</comment>
<dbReference type="Gene3D" id="1.20.1250.20">
    <property type="entry name" value="MFS general substrate transporter like domains"/>
    <property type="match status" value="2"/>
</dbReference>
<feature type="transmembrane region" description="Helical" evidence="5">
    <location>
        <begin position="65"/>
        <end position="83"/>
    </location>
</feature>
<keyword evidence="3 5" id="KW-1133">Transmembrane helix</keyword>
<dbReference type="KEGG" id="vab:WPS_34600"/>
<dbReference type="PROSITE" id="PS00216">
    <property type="entry name" value="SUGAR_TRANSPORT_1"/>
    <property type="match status" value="1"/>
</dbReference>
<evidence type="ECO:0000313" key="8">
    <source>
        <dbReference type="Proteomes" id="UP001317532"/>
    </source>
</evidence>
<accession>A0AAN1Y041</accession>
<reference evidence="7 8" key="1">
    <citation type="journal article" date="2022" name="ISME Commun">
        <title>Vulcanimicrobium alpinus gen. nov. sp. nov., the first cultivated representative of the candidate phylum 'Eremiobacterota', is a metabolically versatile aerobic anoxygenic phototroph.</title>
        <authorList>
            <person name="Yabe S."/>
            <person name="Muto K."/>
            <person name="Abe K."/>
            <person name="Yokota A."/>
            <person name="Staudigel H."/>
            <person name="Tebo B.M."/>
        </authorList>
    </citation>
    <scope>NUCLEOTIDE SEQUENCE [LARGE SCALE GENOMIC DNA]</scope>
    <source>
        <strain evidence="7 8">WC8-2</strain>
    </source>
</reference>
<dbReference type="GO" id="GO:0022857">
    <property type="term" value="F:transmembrane transporter activity"/>
    <property type="evidence" value="ECO:0007669"/>
    <property type="project" value="InterPro"/>
</dbReference>
<dbReference type="PANTHER" id="PTHR43129">
    <property type="entry name" value="FOSMIDOMYCIN RESISTANCE PROTEIN"/>
    <property type="match status" value="1"/>
</dbReference>
<keyword evidence="2 5" id="KW-0812">Transmembrane</keyword>
<dbReference type="RefSeq" id="WP_317995730.1">
    <property type="nucleotide sequence ID" value="NZ_AP025523.1"/>
</dbReference>
<feature type="transmembrane region" description="Helical" evidence="5">
    <location>
        <begin position="322"/>
        <end position="343"/>
    </location>
</feature>
<gene>
    <name evidence="7" type="ORF">WPS_34600</name>
</gene>
<feature type="transmembrane region" description="Helical" evidence="5">
    <location>
        <begin position="126"/>
        <end position="149"/>
    </location>
</feature>
<dbReference type="CDD" id="cd17478">
    <property type="entry name" value="MFS_FsR"/>
    <property type="match status" value="1"/>
</dbReference>
<sequence length="394" mass="40138">MALLGIAHVADDCNQSFVPALLPYLIAARGLTHTEAGTLVLAQAIASSVLQPAIGQLADRRSMPWLIALGLALAGGGVALVGIAPTLPLLWGSALISGIGVAMFHPEAARFANYVAGARKATGMRWFAAGGNVGFAVGPAFATAAIAAWGLHGTLAAAIPVLVVGAAVLYEVRRLRTFVPAHATKRTGQGTDDWRAFGTLSIFVVVRSMAYFGFVAFVPLYVVEVLHAPAAVGDGLLTMFLVFGVLGTLSGGPIADRFGRRTVLVASTGIAAVMTAVLVATTHGGSLPLAIPLLAITGFVFVASQSAYIVLGQEFLPNRIGLASGVTLGLAVSLGGAFAPVMGQIADRWGVSATILAAGALCVMAAAAAFALPADRRGERLQRKPGKPNAESAA</sequence>